<dbReference type="SUPFAM" id="SSF53335">
    <property type="entry name" value="S-adenosyl-L-methionine-dependent methyltransferases"/>
    <property type="match status" value="1"/>
</dbReference>
<dbReference type="Pfam" id="PF04275">
    <property type="entry name" value="P-mevalo_kinase"/>
    <property type="match status" value="1"/>
</dbReference>
<evidence type="ECO:0000313" key="7">
    <source>
        <dbReference type="EMBL" id="GAM38010.1"/>
    </source>
</evidence>
<evidence type="ECO:0000256" key="4">
    <source>
        <dbReference type="ARBA" id="ARBA00023002"/>
    </source>
</evidence>
<dbReference type="Gene3D" id="3.40.50.2020">
    <property type="match status" value="1"/>
</dbReference>
<dbReference type="GO" id="GO:0005737">
    <property type="term" value="C:cytoplasm"/>
    <property type="evidence" value="ECO:0007669"/>
    <property type="project" value="InterPro"/>
</dbReference>
<dbReference type="UniPathway" id="UPA00057">
    <property type="reaction ID" value="UER00099"/>
</dbReference>
<dbReference type="InterPro" id="IPR005919">
    <property type="entry name" value="Pmev_kin_anim"/>
</dbReference>
<dbReference type="InterPro" id="IPR016169">
    <property type="entry name" value="FAD-bd_PCMH_sub2"/>
</dbReference>
<evidence type="ECO:0000256" key="2">
    <source>
        <dbReference type="ARBA" id="ARBA00022630"/>
    </source>
</evidence>
<evidence type="ECO:0000256" key="3">
    <source>
        <dbReference type="ARBA" id="ARBA00022827"/>
    </source>
</evidence>
<dbReference type="InterPro" id="IPR016166">
    <property type="entry name" value="FAD-bd_PCMH"/>
</dbReference>
<dbReference type="AlphaFoldDB" id="A0A6V8H9B6"/>
<evidence type="ECO:0000259" key="6">
    <source>
        <dbReference type="PROSITE" id="PS51387"/>
    </source>
</evidence>
<feature type="domain" description="FAD-binding PCMH-type" evidence="6">
    <location>
        <begin position="329"/>
        <end position="514"/>
    </location>
</feature>
<dbReference type="InterPro" id="IPR006094">
    <property type="entry name" value="Oxid_FAD_bind_N"/>
</dbReference>
<feature type="compositionally biased region" description="Basic and acidic residues" evidence="5">
    <location>
        <begin position="920"/>
        <end position="931"/>
    </location>
</feature>
<dbReference type="EMBL" id="DF933829">
    <property type="protein sequence ID" value="GAM38010.1"/>
    <property type="molecule type" value="Genomic_DNA"/>
</dbReference>
<comment type="caution">
    <text evidence="7">The sequence shown here is derived from an EMBL/GenBank/DDBJ whole genome shotgun (WGS) entry which is preliminary data.</text>
</comment>
<dbReference type="GO" id="GO:0071949">
    <property type="term" value="F:FAD binding"/>
    <property type="evidence" value="ECO:0007669"/>
    <property type="project" value="InterPro"/>
</dbReference>
<sequence>MATLKALKLALQQKADETTATSMKHPLSDAQNTAGLEILLQGSGWLTYQESVISQLLEQLTPIFNSRDRISVLEIGPGPKSILAYLPSYMRRQIDKYTAFEPNRLFATELDCWICPTIVTEEPGRGQRRRDRRPRSREPHHLFSTRTNRAESPFPRLNVLPKIHRIPFVLDNGTSDNDEKYDVILFWHGMYGMEYRRKFIEKAIEMLTLGGLVVVFHRDGDFDGLVCHRTTSIPTGVVCVPDEDKILNLFASFIAGFATDEDDALRIEWREVCRTLARREDALPNKLLFAAPDVIFSFNSHSASLSELTAIVPMANEDRYETIKNREARLRHNTPIVRPTEIRHVQACVHWAVKHGVSLTVVGGGHSGHCLWPKVLAVDMAAFDNVHILPAEDVEDALIVAEAGCKTGDIINKAMQAGLTVPLGARPSVGSGLWLQGGIGHLARLHGLACDAIVGAVVVSVKSGNALYVGQVPNQHRPVGAVRPENEADLLWAIKGAGTNFGIVVSVTFKAYVAPMFLVRNWVFPLKADAEAQLKLNEFDKRIARKLPRDSSVDAYLYWDAGELRLGVTIFEASTTLTFSAPESSTIDAMFGPDIDSKVVNAVGLFDTEMYVSKMQGGHGQGKTSSFKRCLFLKQIGEPNVTKCLISAVEARPTPLCYLHLLHGGGAVGDVAANATAFSCRDWDFACVITGVWPRDQDDTELARATVRWVYSVVEDLLPLSRGAYGADLGPDARDIALVAKASGANFLRLKRLKRSFDPHNVLAYACPLQKASLGPKLIILVTGKSGVGKDHCANIWVSVFRRRDTRLRVRAISISDATKRQYAEATGADLDLLVSDRAYKEEHRPALSVFFQEQTQQRPQLPVEHFQNVVYENSDVDVLFITGMRDEAPVATFSHLVPESRLLDVHVQVSEQLRRTRRELHSHEDDRDASDSENSDLEYSPNFVFNNDRHAVAMTFAARYLLPFVHEDLHQLIGMVPRVLDFPRPGTEFCDVLGTSKKRGGLALVTSLLHSHFTGDTRDWSKVDAVVTCETGGIVFASPLATRADVPW</sequence>
<name>A0A6V8H9B6_TALPI</name>
<protein>
    <recommendedName>
        <fullName evidence="6">FAD-binding PCMH-type domain-containing protein</fullName>
    </recommendedName>
</protein>
<organism evidence="7 8">
    <name type="scientific">Talaromyces pinophilus</name>
    <name type="common">Penicillium pinophilum</name>
    <dbReference type="NCBI Taxonomy" id="128442"/>
    <lineage>
        <taxon>Eukaryota</taxon>
        <taxon>Fungi</taxon>
        <taxon>Dikarya</taxon>
        <taxon>Ascomycota</taxon>
        <taxon>Pezizomycotina</taxon>
        <taxon>Eurotiomycetes</taxon>
        <taxon>Eurotiomycetidae</taxon>
        <taxon>Eurotiales</taxon>
        <taxon>Trichocomaceae</taxon>
        <taxon>Talaromyces</taxon>
        <taxon>Talaromyces sect. Talaromyces</taxon>
    </lineage>
</organism>
<gene>
    <name evidence="7" type="ORF">TCE0_033r08410</name>
</gene>
<dbReference type="InterPro" id="IPR029063">
    <property type="entry name" value="SAM-dependent_MTases_sf"/>
</dbReference>
<reference evidence="8" key="1">
    <citation type="journal article" date="2015" name="Genome Announc.">
        <title>Draft genome sequence of Talaromyces cellulolyticus strain Y-94, a source of lignocellulosic biomass-degrading enzymes.</title>
        <authorList>
            <person name="Fujii T."/>
            <person name="Koike H."/>
            <person name="Sawayama S."/>
            <person name="Yano S."/>
            <person name="Inoue H."/>
        </authorList>
    </citation>
    <scope>NUCLEOTIDE SEQUENCE [LARGE SCALE GENOMIC DNA]</scope>
    <source>
        <strain evidence="8">Y-94</strain>
    </source>
</reference>
<dbReference type="GO" id="GO:0006695">
    <property type="term" value="P:cholesterol biosynthetic process"/>
    <property type="evidence" value="ECO:0007669"/>
    <property type="project" value="InterPro"/>
</dbReference>
<dbReference type="GO" id="GO:0019287">
    <property type="term" value="P:isopentenyl diphosphate biosynthetic process, mevalonate pathway"/>
    <property type="evidence" value="ECO:0007669"/>
    <property type="project" value="UniProtKB-UniPathway"/>
</dbReference>
<dbReference type="InterPro" id="IPR027417">
    <property type="entry name" value="P-loop_NTPase"/>
</dbReference>
<dbReference type="Gene3D" id="3.40.50.150">
    <property type="entry name" value="Vaccinia Virus protein VP39"/>
    <property type="match status" value="1"/>
</dbReference>
<dbReference type="SUPFAM" id="SSF56176">
    <property type="entry name" value="FAD-binding/transporter-associated domain-like"/>
    <property type="match status" value="1"/>
</dbReference>
<dbReference type="Gene3D" id="3.40.50.300">
    <property type="entry name" value="P-loop containing nucleotide triphosphate hydrolases"/>
    <property type="match status" value="1"/>
</dbReference>
<dbReference type="InterPro" id="IPR036318">
    <property type="entry name" value="FAD-bd_PCMH-like_sf"/>
</dbReference>
<evidence type="ECO:0000256" key="1">
    <source>
        <dbReference type="ARBA" id="ARBA00005466"/>
    </source>
</evidence>
<dbReference type="InterPro" id="IPR029057">
    <property type="entry name" value="PRTase-like"/>
</dbReference>
<dbReference type="PANTHER" id="PTHR42973">
    <property type="entry name" value="BINDING OXIDOREDUCTASE, PUTATIVE (AFU_ORTHOLOGUE AFUA_1G17690)-RELATED"/>
    <property type="match status" value="1"/>
</dbReference>
<dbReference type="GO" id="GO:0004631">
    <property type="term" value="F:phosphomevalonate kinase activity"/>
    <property type="evidence" value="ECO:0007669"/>
    <property type="project" value="InterPro"/>
</dbReference>
<dbReference type="PROSITE" id="PS51387">
    <property type="entry name" value="FAD_PCMH"/>
    <property type="match status" value="1"/>
</dbReference>
<keyword evidence="4" id="KW-0560">Oxidoreductase</keyword>
<dbReference type="GO" id="GO:0016491">
    <property type="term" value="F:oxidoreductase activity"/>
    <property type="evidence" value="ECO:0007669"/>
    <property type="project" value="UniProtKB-KW"/>
</dbReference>
<dbReference type="Gene3D" id="3.40.462.20">
    <property type="match status" value="1"/>
</dbReference>
<evidence type="ECO:0000313" key="8">
    <source>
        <dbReference type="Proteomes" id="UP000053095"/>
    </source>
</evidence>
<dbReference type="PANTHER" id="PTHR42973:SF25">
    <property type="entry name" value="PHOSPHOMEVALONATE KINASE"/>
    <property type="match status" value="1"/>
</dbReference>
<dbReference type="SUPFAM" id="SSF53271">
    <property type="entry name" value="PRTase-like"/>
    <property type="match status" value="1"/>
</dbReference>
<dbReference type="Pfam" id="PF01565">
    <property type="entry name" value="FAD_binding_4"/>
    <property type="match status" value="1"/>
</dbReference>
<keyword evidence="8" id="KW-1185">Reference proteome</keyword>
<proteinExistence type="inferred from homology"/>
<dbReference type="Proteomes" id="UP000053095">
    <property type="component" value="Unassembled WGS sequence"/>
</dbReference>
<accession>A0A6V8H9B6</accession>
<comment type="similarity">
    <text evidence="1">Belongs to the oxygen-dependent FAD-linked oxidoreductase family.</text>
</comment>
<dbReference type="InterPro" id="IPR050416">
    <property type="entry name" value="FAD-linked_Oxidoreductase"/>
</dbReference>
<keyword evidence="2" id="KW-0285">Flavoprotein</keyword>
<dbReference type="Gene3D" id="3.30.465.10">
    <property type="match status" value="1"/>
</dbReference>
<feature type="region of interest" description="Disordered" evidence="5">
    <location>
        <begin position="918"/>
        <end position="937"/>
    </location>
</feature>
<evidence type="ECO:0000256" key="5">
    <source>
        <dbReference type="SAM" id="MobiDB-lite"/>
    </source>
</evidence>
<keyword evidence="3" id="KW-0274">FAD</keyword>